<gene>
    <name evidence="2" type="ORF">QEJ78_09485</name>
    <name evidence="1" type="ORF">SAMN02983011_02362</name>
</gene>
<name>A0AAX3UD11_9LACO</name>
<dbReference type="Proteomes" id="UP000181860">
    <property type="component" value="Unassembled WGS sequence"/>
</dbReference>
<organism evidence="2 4">
    <name type="scientific">Lactobacillus kefiranofaciens</name>
    <dbReference type="NCBI Taxonomy" id="267818"/>
    <lineage>
        <taxon>Bacteria</taxon>
        <taxon>Bacillati</taxon>
        <taxon>Bacillota</taxon>
        <taxon>Bacilli</taxon>
        <taxon>Lactobacillales</taxon>
        <taxon>Lactobacillaceae</taxon>
        <taxon>Lactobacillus</taxon>
    </lineage>
</organism>
<accession>A0AAX3UD11</accession>
<sequence>MKYWTKEELDVLNKITTVQNHPNDDEGQIFQDSPIWVVTNNNHVYLRAGKGKESKWYKSGLKNGGAIEFNNQTYPVNYVAVEDEDEIKAVTDAYEAKYHGQYPIDMMVSDKCATATVRLDLQ</sequence>
<dbReference type="RefSeq" id="WP_013854743.1">
    <property type="nucleotide sequence ID" value="NZ_CP061341.1"/>
</dbReference>
<dbReference type="Proteomes" id="UP001242513">
    <property type="component" value="Chromosome"/>
</dbReference>
<evidence type="ECO:0000313" key="4">
    <source>
        <dbReference type="Proteomes" id="UP001242513"/>
    </source>
</evidence>
<dbReference type="InterPro" id="IPR016888">
    <property type="entry name" value="UCP028498"/>
</dbReference>
<proteinExistence type="predicted"/>
<protein>
    <submittedName>
        <fullName evidence="2">DUF2255 family protein</fullName>
    </submittedName>
</protein>
<reference evidence="2" key="2">
    <citation type="journal article" date="2022" name="Food Funct.">
        <title>Lactobacillus kefiranofaciens ZW18 from Kefir enhances the anti-tumor effect of anti-programmed cell death 1 (PD-1) immunotherapy by modulating the gut microbiota.</title>
        <authorList>
            <person name="Zhao J."/>
            <person name="Wang Y."/>
            <person name="Wang J."/>
            <person name="Lv M."/>
            <person name="Zhou C."/>
            <person name="Jia L."/>
            <person name="Geng W."/>
        </authorList>
    </citation>
    <scope>NUCLEOTIDE SEQUENCE</scope>
    <source>
        <strain evidence="2">ZW18</strain>
    </source>
</reference>
<dbReference type="Pfam" id="PF10012">
    <property type="entry name" value="DUF2255"/>
    <property type="match status" value="1"/>
</dbReference>
<dbReference type="AlphaFoldDB" id="A0AAX3UD11"/>
<keyword evidence="3" id="KW-1185">Reference proteome</keyword>
<evidence type="ECO:0000313" key="2">
    <source>
        <dbReference type="EMBL" id="WGO85568.1"/>
    </source>
</evidence>
<evidence type="ECO:0000313" key="3">
    <source>
        <dbReference type="Proteomes" id="UP000181860"/>
    </source>
</evidence>
<dbReference type="GeneID" id="72687638"/>
<reference evidence="1 3" key="1">
    <citation type="submission" date="2016-10" db="EMBL/GenBank/DDBJ databases">
        <authorList>
            <person name="Varghese N."/>
            <person name="Submissions S."/>
        </authorList>
    </citation>
    <scope>NUCLEOTIDE SEQUENCE [LARGE SCALE GENOMIC DNA]</scope>
    <source>
        <strain evidence="1 3">ATCC 43761</strain>
    </source>
</reference>
<dbReference type="EMBL" id="CP123735">
    <property type="protein sequence ID" value="WGO85568.1"/>
    <property type="molecule type" value="Genomic_DNA"/>
</dbReference>
<evidence type="ECO:0000313" key="1">
    <source>
        <dbReference type="EMBL" id="SDA71727.1"/>
    </source>
</evidence>
<reference evidence="2" key="3">
    <citation type="submission" date="2023-04" db="EMBL/GenBank/DDBJ databases">
        <authorList>
            <person name="Wang Y."/>
        </authorList>
    </citation>
    <scope>NUCLEOTIDE SEQUENCE</scope>
    <source>
        <strain evidence="2">ZW18</strain>
    </source>
</reference>
<dbReference type="EMBL" id="FMXC01000057">
    <property type="protein sequence ID" value="SDA71727.1"/>
    <property type="molecule type" value="Genomic_DNA"/>
</dbReference>